<evidence type="ECO:0000313" key="1">
    <source>
        <dbReference type="EMBL" id="SED42428.1"/>
    </source>
</evidence>
<gene>
    <name evidence="1" type="ORF">SAMN05216178_7103</name>
</gene>
<protein>
    <submittedName>
        <fullName evidence="1">Uncharacterized protein</fullName>
    </submittedName>
</protein>
<dbReference type="EMBL" id="FNTJ01000004">
    <property type="protein sequence ID" value="SED42428.1"/>
    <property type="molecule type" value="Genomic_DNA"/>
</dbReference>
<name>A0A1H5AKJ7_9PSED</name>
<evidence type="ECO:0000313" key="2">
    <source>
        <dbReference type="Proteomes" id="UP000198982"/>
    </source>
</evidence>
<proteinExistence type="predicted"/>
<organism evidence="1 2">
    <name type="scientific">Pseudomonas saponiphila</name>
    <dbReference type="NCBI Taxonomy" id="556534"/>
    <lineage>
        <taxon>Bacteria</taxon>
        <taxon>Pseudomonadati</taxon>
        <taxon>Pseudomonadota</taxon>
        <taxon>Gammaproteobacteria</taxon>
        <taxon>Pseudomonadales</taxon>
        <taxon>Pseudomonadaceae</taxon>
        <taxon>Pseudomonas</taxon>
    </lineage>
</organism>
<dbReference type="AlphaFoldDB" id="A0A1H5AKJ7"/>
<keyword evidence="2" id="KW-1185">Reference proteome</keyword>
<dbReference type="Proteomes" id="UP000198982">
    <property type="component" value="Unassembled WGS sequence"/>
</dbReference>
<reference evidence="2" key="1">
    <citation type="submission" date="2016-10" db="EMBL/GenBank/DDBJ databases">
        <authorList>
            <person name="Varghese N."/>
            <person name="Submissions S."/>
        </authorList>
    </citation>
    <scope>NUCLEOTIDE SEQUENCE [LARGE SCALE GENOMIC DNA]</scope>
    <source>
        <strain evidence="2">DSM 9751</strain>
    </source>
</reference>
<sequence>MSAYVVDRFHISAILMFTCIGRPGREAREILEAQGQQLLDENVRSVRVRYPRENTPDKLFLLDTDVRRLSALEVLKLIECLEHQSSEASDYYSTPAFRTLHAIRQSAQRKLPGWDQAKWDYA</sequence>
<accession>A0A1H5AKJ7</accession>
<dbReference type="RefSeq" id="WP_092321032.1">
    <property type="nucleotide sequence ID" value="NZ_FNTJ01000004.1"/>
</dbReference>